<dbReference type="Gene3D" id="1.20.272.10">
    <property type="match status" value="1"/>
</dbReference>
<dbReference type="GO" id="GO:0003689">
    <property type="term" value="F:DNA clamp loader activity"/>
    <property type="evidence" value="ECO:0007669"/>
    <property type="project" value="InterPro"/>
</dbReference>
<proteinExistence type="inferred from homology"/>
<evidence type="ECO:0000256" key="2">
    <source>
        <dbReference type="ARBA" id="ARBA00022705"/>
    </source>
</evidence>
<dbReference type="Gene3D" id="3.40.50.300">
    <property type="entry name" value="P-loop containing nucleotide triphosphate hydrolases"/>
    <property type="match status" value="1"/>
</dbReference>
<accession>A0A1V0SDX9</accession>
<dbReference type="InterPro" id="IPR013725">
    <property type="entry name" value="DNA_replication_fac_RFC1_C"/>
</dbReference>
<dbReference type="Pfam" id="PF08519">
    <property type="entry name" value="RFC1"/>
    <property type="match status" value="1"/>
</dbReference>
<gene>
    <name evidence="4" type="ORF">Indivirus_4_40</name>
</gene>
<name>A0A1V0SDX9_9VIRU</name>
<dbReference type="InterPro" id="IPR027417">
    <property type="entry name" value="P-loop_NTPase"/>
</dbReference>
<dbReference type="Gene3D" id="1.10.8.60">
    <property type="match status" value="1"/>
</dbReference>
<evidence type="ECO:0000313" key="4">
    <source>
        <dbReference type="EMBL" id="ARF09868.1"/>
    </source>
</evidence>
<dbReference type="GO" id="GO:0006260">
    <property type="term" value="P:DNA replication"/>
    <property type="evidence" value="ECO:0007669"/>
    <property type="project" value="UniProtKB-KW"/>
</dbReference>
<dbReference type="InterPro" id="IPR008921">
    <property type="entry name" value="DNA_pol3_clamp-load_cplx_C"/>
</dbReference>
<organism evidence="4">
    <name type="scientific">Indivirus ILV1</name>
    <dbReference type="NCBI Taxonomy" id="1977633"/>
    <lineage>
        <taxon>Viruses</taxon>
        <taxon>Varidnaviria</taxon>
        <taxon>Bamfordvirae</taxon>
        <taxon>Nucleocytoviricota</taxon>
        <taxon>Megaviricetes</taxon>
        <taxon>Imitervirales</taxon>
        <taxon>Mimiviridae</taxon>
        <taxon>Klosneuvirinae</taxon>
        <taxon>Indivirus</taxon>
    </lineage>
</organism>
<feature type="domain" description="DNA replication factor RFC1 C-terminal" evidence="3">
    <location>
        <begin position="336"/>
        <end position="479"/>
    </location>
</feature>
<dbReference type="SUPFAM" id="SSF48019">
    <property type="entry name" value="post-AAA+ oligomerization domain-like"/>
    <property type="match status" value="1"/>
</dbReference>
<evidence type="ECO:0000256" key="1">
    <source>
        <dbReference type="ARBA" id="ARBA00006116"/>
    </source>
</evidence>
<comment type="similarity">
    <text evidence="1">Belongs to the activator 1 large subunit family.</text>
</comment>
<reference evidence="4" key="1">
    <citation type="journal article" date="2017" name="Science">
        <title>Giant viruses with an expanded complement of translation system components.</title>
        <authorList>
            <person name="Schulz F."/>
            <person name="Yutin N."/>
            <person name="Ivanova N.N."/>
            <person name="Ortega D.R."/>
            <person name="Lee T.K."/>
            <person name="Vierheilig J."/>
            <person name="Daims H."/>
            <person name="Horn M."/>
            <person name="Wagner M."/>
            <person name="Jensen G.J."/>
            <person name="Kyrpides N.C."/>
            <person name="Koonin E.V."/>
            <person name="Woyke T."/>
        </authorList>
    </citation>
    <scope>NUCLEOTIDE SEQUENCE</scope>
    <source>
        <strain evidence="4">ILV1</strain>
    </source>
</reference>
<dbReference type="EMBL" id="KY684088">
    <property type="protein sequence ID" value="ARF09868.1"/>
    <property type="molecule type" value="Genomic_DNA"/>
</dbReference>
<evidence type="ECO:0000259" key="3">
    <source>
        <dbReference type="Pfam" id="PF08519"/>
    </source>
</evidence>
<dbReference type="GO" id="GO:0005524">
    <property type="term" value="F:ATP binding"/>
    <property type="evidence" value="ECO:0007669"/>
    <property type="project" value="InterPro"/>
</dbReference>
<dbReference type="GO" id="GO:0003677">
    <property type="term" value="F:DNA binding"/>
    <property type="evidence" value="ECO:0007669"/>
    <property type="project" value="InterPro"/>
</dbReference>
<protein>
    <submittedName>
        <fullName evidence="4">Replication factor C large subunit</fullName>
    </submittedName>
</protein>
<dbReference type="PANTHER" id="PTHR23389:SF6">
    <property type="entry name" value="REPLICATION FACTOR C SUBUNIT 1"/>
    <property type="match status" value="1"/>
</dbReference>
<sequence>MATITWIDKYKPKKISELTTNIQAVKTIQSWLTNYNNKTINKEKIIQTDNSDDQIEDQEKKVKKKNSMNKSCMIISGNHGIGKTVTLNVILYELGYNVIDLDINILKNSTNIEDTVKKLLKQRNILKLLDDNLKNKYAIVVDELEGISGSAEKTSLIALQRLNDQNWYCPVVFISNNQHNKFVSDIKKASIEVKMWPPFDSEMEKILLKISKAEGLQIKHKSVANKIIKHSQSDIRRLIYTLEDIKNAYGNNIILPEIIDEYCLMSSKKDIDIDLYKATNELIYEYNSVDDCLRLFETEKVLLPLMIQQNYISSILENNKQEKKKQNITTKISDLLSTGDVIENYIYGDQNWEMEDIHGFYTCAATSYYLAESFGKTPIKPKLLFATDLNKTSIKRINKKNIINVDKCFTNMNIDDYLYLSKLVKHFISNNDITECVKLLNKFNIKLEHIESLLKIDKIENIKSSLTAKQKTEFSNQLNSKK</sequence>
<dbReference type="PANTHER" id="PTHR23389">
    <property type="entry name" value="CHROMOSOME TRANSMISSION FIDELITY FACTOR 18"/>
    <property type="match status" value="1"/>
</dbReference>
<dbReference type="SUPFAM" id="SSF52540">
    <property type="entry name" value="P-loop containing nucleoside triphosphate hydrolases"/>
    <property type="match status" value="1"/>
</dbReference>
<keyword evidence="2" id="KW-0235">DNA replication</keyword>